<keyword evidence="2" id="KW-0677">Repeat</keyword>
<name>A0A9D4XYP5_PEA</name>
<reference evidence="6 7" key="1">
    <citation type="journal article" date="2022" name="Nat. Genet.">
        <title>Improved pea reference genome and pan-genome highlight genomic features and evolutionary characteristics.</title>
        <authorList>
            <person name="Yang T."/>
            <person name="Liu R."/>
            <person name="Luo Y."/>
            <person name="Hu S."/>
            <person name="Wang D."/>
            <person name="Wang C."/>
            <person name="Pandey M.K."/>
            <person name="Ge S."/>
            <person name="Xu Q."/>
            <person name="Li N."/>
            <person name="Li G."/>
            <person name="Huang Y."/>
            <person name="Saxena R.K."/>
            <person name="Ji Y."/>
            <person name="Li M."/>
            <person name="Yan X."/>
            <person name="He Y."/>
            <person name="Liu Y."/>
            <person name="Wang X."/>
            <person name="Xiang C."/>
            <person name="Varshney R.K."/>
            <person name="Ding H."/>
            <person name="Gao S."/>
            <person name="Zong X."/>
        </authorList>
    </citation>
    <scope>NUCLEOTIDE SEQUENCE [LARGE SCALE GENOMIC DNA]</scope>
    <source>
        <strain evidence="6 7">cv. Zhongwan 6</strain>
    </source>
</reference>
<dbReference type="PANTHER" id="PTHR36326">
    <property type="entry name" value="PROTEIN POLLENLESS 3-LIKE 2"/>
    <property type="match status" value="1"/>
</dbReference>
<organism evidence="6 7">
    <name type="scientific">Pisum sativum</name>
    <name type="common">Garden pea</name>
    <name type="synonym">Lathyrus oleraceus</name>
    <dbReference type="NCBI Taxonomy" id="3888"/>
    <lineage>
        <taxon>Eukaryota</taxon>
        <taxon>Viridiplantae</taxon>
        <taxon>Streptophyta</taxon>
        <taxon>Embryophyta</taxon>
        <taxon>Tracheophyta</taxon>
        <taxon>Spermatophyta</taxon>
        <taxon>Magnoliopsida</taxon>
        <taxon>eudicotyledons</taxon>
        <taxon>Gunneridae</taxon>
        <taxon>Pentapetalae</taxon>
        <taxon>rosids</taxon>
        <taxon>fabids</taxon>
        <taxon>Fabales</taxon>
        <taxon>Fabaceae</taxon>
        <taxon>Papilionoideae</taxon>
        <taxon>50 kb inversion clade</taxon>
        <taxon>NPAAA clade</taxon>
        <taxon>Hologalegina</taxon>
        <taxon>IRL clade</taxon>
        <taxon>Fabeae</taxon>
        <taxon>Lathyrus</taxon>
    </lineage>
</organism>
<dbReference type="Gramene" id="Psat03G0453300-T1">
    <property type="protein sequence ID" value="KAI5429988.1"/>
    <property type="gene ID" value="KIW84_034533"/>
</dbReference>
<evidence type="ECO:0000256" key="5">
    <source>
        <dbReference type="ARBA" id="ARBA00023242"/>
    </source>
</evidence>
<evidence type="ECO:0000256" key="2">
    <source>
        <dbReference type="ARBA" id="ARBA00022737"/>
    </source>
</evidence>
<evidence type="ECO:0000256" key="1">
    <source>
        <dbReference type="ARBA" id="ARBA00004123"/>
    </source>
</evidence>
<protein>
    <submittedName>
        <fullName evidence="6">Uncharacterized protein</fullName>
    </submittedName>
</protein>
<evidence type="ECO:0000313" key="7">
    <source>
        <dbReference type="Proteomes" id="UP001058974"/>
    </source>
</evidence>
<dbReference type="Proteomes" id="UP001058974">
    <property type="component" value="Chromosome 3"/>
</dbReference>
<keyword evidence="7" id="KW-1185">Reference proteome</keyword>
<gene>
    <name evidence="6" type="ORF">KIW84_034533</name>
</gene>
<dbReference type="InterPro" id="IPR044961">
    <property type="entry name" value="MS5/SDI1"/>
</dbReference>
<dbReference type="GO" id="GO:0005634">
    <property type="term" value="C:nucleus"/>
    <property type="evidence" value="ECO:0007669"/>
    <property type="project" value="UniProtKB-SubCell"/>
</dbReference>
<dbReference type="Gramene" id="PSAT_LOCUS11949_t1">
    <property type="protein sequence ID" value="CAL5192035.1"/>
    <property type="gene ID" value="PSAT_LOCUS11949"/>
</dbReference>
<dbReference type="PANTHER" id="PTHR36326:SF11">
    <property type="entry name" value="MALE STERILITY MS5 FAMILY PROTEIN"/>
    <property type="match status" value="1"/>
</dbReference>
<keyword evidence="3" id="KW-0802">TPR repeat</keyword>
<dbReference type="EMBL" id="JAMSHJ010000003">
    <property type="protein sequence ID" value="KAI5429988.1"/>
    <property type="molecule type" value="Genomic_DNA"/>
</dbReference>
<dbReference type="AlphaFoldDB" id="A0A9D4XYP5"/>
<evidence type="ECO:0000256" key="4">
    <source>
        <dbReference type="ARBA" id="ARBA00023054"/>
    </source>
</evidence>
<sequence>MEGVSVVKKSSKGKKDNLYHVMQKVPFGDSPNVKVKHAQVINVGDKVDSAMKDMTVVMKQLDRTEEAIEVIKYFRGLCSKDSQESIDDVLLELYKVIFKKVHMIDVDANKTLNLTLCLMRQSLYEEAYLVLEQVLQGKLQGSDEIKSQNREYEMLIELKANLSQPKFMDDLDLDDDLVKGVDGLLKVWSLLDQEDFRSLRKYLLLRSIGMLISF</sequence>
<keyword evidence="5" id="KW-0539">Nucleus</keyword>
<keyword evidence="4" id="KW-0175">Coiled coil</keyword>
<accession>A0A9D4XYP5</accession>
<evidence type="ECO:0000256" key="3">
    <source>
        <dbReference type="ARBA" id="ARBA00022803"/>
    </source>
</evidence>
<proteinExistence type="predicted"/>
<evidence type="ECO:0000313" key="6">
    <source>
        <dbReference type="EMBL" id="KAI5429988.1"/>
    </source>
</evidence>
<comment type="caution">
    <text evidence="6">The sequence shown here is derived from an EMBL/GenBank/DDBJ whole genome shotgun (WGS) entry which is preliminary data.</text>
</comment>
<comment type="subcellular location">
    <subcellularLocation>
        <location evidence="1">Nucleus</location>
    </subcellularLocation>
</comment>